<dbReference type="FunFam" id="1.10.150.20:FF:000007">
    <property type="entry name" value="DNA ligase"/>
    <property type="match status" value="1"/>
</dbReference>
<evidence type="ECO:0000256" key="7">
    <source>
        <dbReference type="ARBA" id="ARBA00022763"/>
    </source>
</evidence>
<evidence type="ECO:0000256" key="5">
    <source>
        <dbReference type="ARBA" id="ARBA00022705"/>
    </source>
</evidence>
<dbReference type="InterPro" id="IPR001357">
    <property type="entry name" value="BRCT_dom"/>
</dbReference>
<evidence type="ECO:0000256" key="10">
    <source>
        <dbReference type="ARBA" id="ARBA00023027"/>
    </source>
</evidence>
<dbReference type="FunFam" id="2.40.50.140:FF:000012">
    <property type="entry name" value="DNA ligase"/>
    <property type="match status" value="1"/>
</dbReference>
<dbReference type="NCBIfam" id="NF005932">
    <property type="entry name" value="PRK07956.1"/>
    <property type="match status" value="1"/>
</dbReference>
<dbReference type="AlphaFoldDB" id="A0A172YDA2"/>
<dbReference type="InterPro" id="IPR013840">
    <property type="entry name" value="DNAligase_N"/>
</dbReference>
<dbReference type="STRING" id="376489.A5892_06860"/>
<dbReference type="Gene3D" id="1.10.287.610">
    <property type="entry name" value="Helix hairpin bin"/>
    <property type="match status" value="1"/>
</dbReference>
<dbReference type="Proteomes" id="UP000077875">
    <property type="component" value="Chromosome"/>
</dbReference>
<feature type="binding site" evidence="14">
    <location>
        <position position="180"/>
    </location>
    <ligand>
        <name>NAD(+)</name>
        <dbReference type="ChEBI" id="CHEBI:57540"/>
    </ligand>
</feature>
<dbReference type="GO" id="GO:0003677">
    <property type="term" value="F:DNA binding"/>
    <property type="evidence" value="ECO:0007669"/>
    <property type="project" value="InterPro"/>
</dbReference>
<keyword evidence="17" id="KW-1185">Reference proteome</keyword>
<feature type="binding site" evidence="14">
    <location>
        <position position="143"/>
    </location>
    <ligand>
        <name>NAD(+)</name>
        <dbReference type="ChEBI" id="CHEBI:57540"/>
    </ligand>
</feature>
<dbReference type="Pfam" id="PF03120">
    <property type="entry name" value="OB_DNA_ligase"/>
    <property type="match status" value="1"/>
</dbReference>
<organism evidence="16 17">
    <name type="scientific">Halotalea alkalilenta</name>
    <dbReference type="NCBI Taxonomy" id="376489"/>
    <lineage>
        <taxon>Bacteria</taxon>
        <taxon>Pseudomonadati</taxon>
        <taxon>Pseudomonadota</taxon>
        <taxon>Gammaproteobacteria</taxon>
        <taxon>Oceanospirillales</taxon>
        <taxon>Halomonadaceae</taxon>
        <taxon>Halotalea</taxon>
    </lineage>
</organism>
<keyword evidence="14" id="KW-0464">Manganese</keyword>
<dbReference type="SUPFAM" id="SSF56091">
    <property type="entry name" value="DNA ligase/mRNA capping enzyme, catalytic domain"/>
    <property type="match status" value="1"/>
</dbReference>
<dbReference type="Gene3D" id="1.10.150.20">
    <property type="entry name" value="5' to 3' exonuclease, C-terminal subdomain"/>
    <property type="match status" value="2"/>
</dbReference>
<dbReference type="CDD" id="cd00114">
    <property type="entry name" value="LIGANc"/>
    <property type="match status" value="1"/>
</dbReference>
<dbReference type="SMART" id="SM00278">
    <property type="entry name" value="HhH1"/>
    <property type="match status" value="4"/>
</dbReference>
<dbReference type="GO" id="GO:0006281">
    <property type="term" value="P:DNA repair"/>
    <property type="evidence" value="ECO:0007669"/>
    <property type="project" value="UniProtKB-KW"/>
</dbReference>
<dbReference type="CDD" id="cd17748">
    <property type="entry name" value="BRCT_DNA_ligase_like"/>
    <property type="match status" value="1"/>
</dbReference>
<dbReference type="PANTHER" id="PTHR23389:SF9">
    <property type="entry name" value="DNA LIGASE"/>
    <property type="match status" value="1"/>
</dbReference>
<dbReference type="SUPFAM" id="SSF52113">
    <property type="entry name" value="BRCT domain"/>
    <property type="match status" value="1"/>
</dbReference>
<keyword evidence="9 14" id="KW-0460">Magnesium</keyword>
<evidence type="ECO:0000256" key="14">
    <source>
        <dbReference type="HAMAP-Rule" id="MF_01588"/>
    </source>
</evidence>
<keyword evidence="11 14" id="KW-0234">DNA repair</keyword>
<evidence type="ECO:0000256" key="1">
    <source>
        <dbReference type="ARBA" id="ARBA00004067"/>
    </source>
</evidence>
<name>A0A172YDA2_9GAMM</name>
<evidence type="ECO:0000259" key="15">
    <source>
        <dbReference type="PROSITE" id="PS50172"/>
    </source>
</evidence>
<proteinExistence type="inferred from homology"/>
<evidence type="ECO:0000256" key="9">
    <source>
        <dbReference type="ARBA" id="ARBA00022842"/>
    </source>
</evidence>
<dbReference type="InterPro" id="IPR036420">
    <property type="entry name" value="BRCT_dom_sf"/>
</dbReference>
<dbReference type="Gene3D" id="2.40.50.140">
    <property type="entry name" value="Nucleic acid-binding proteins"/>
    <property type="match status" value="1"/>
</dbReference>
<evidence type="ECO:0000256" key="3">
    <source>
        <dbReference type="ARBA" id="ARBA00013308"/>
    </source>
</evidence>
<dbReference type="InterPro" id="IPR010994">
    <property type="entry name" value="RuvA_2-like"/>
</dbReference>
<dbReference type="InterPro" id="IPR012340">
    <property type="entry name" value="NA-bd_OB-fold"/>
</dbReference>
<comment type="similarity">
    <text evidence="13 14">Belongs to the NAD-dependent DNA ligase family. LigA subfamily.</text>
</comment>
<evidence type="ECO:0000256" key="2">
    <source>
        <dbReference type="ARBA" id="ARBA00012722"/>
    </source>
</evidence>
<feature type="binding site" evidence="14">
    <location>
        <position position="120"/>
    </location>
    <ligand>
        <name>NAD(+)</name>
        <dbReference type="ChEBI" id="CHEBI:57540"/>
    </ligand>
</feature>
<dbReference type="HAMAP" id="MF_01588">
    <property type="entry name" value="DNA_ligase_A"/>
    <property type="match status" value="1"/>
</dbReference>
<feature type="active site" description="N6-AMP-lysine intermediate" evidence="14">
    <location>
        <position position="122"/>
    </location>
</feature>
<dbReference type="Pfam" id="PF00533">
    <property type="entry name" value="BRCT"/>
    <property type="match status" value="1"/>
</dbReference>
<evidence type="ECO:0000256" key="13">
    <source>
        <dbReference type="ARBA" id="ARBA00060881"/>
    </source>
</evidence>
<reference evidence="16 17" key="1">
    <citation type="submission" date="2016-04" db="EMBL/GenBank/DDBJ databases">
        <title>Complete Genome Sequence of Halotalea alkalilenta IHB B 13600.</title>
        <authorList>
            <person name="Swarnkar M.K."/>
            <person name="Sharma A."/>
            <person name="Kaushal K."/>
            <person name="Soni R."/>
            <person name="Rana S."/>
            <person name="Singh A.K."/>
            <person name="Gulati A."/>
        </authorList>
    </citation>
    <scope>NUCLEOTIDE SEQUENCE [LARGE SCALE GENOMIC DNA]</scope>
    <source>
        <strain evidence="16 17">IHB B 13600</strain>
    </source>
</reference>
<comment type="function">
    <text evidence="1 14">DNA ligase that catalyzes the formation of phosphodiester linkages between 5'-phosphoryl and 3'-hydroxyl groups in double-stranded DNA using NAD as a coenzyme and as the energy source for the reaction. It is essential for DNA replication and repair of damaged DNA.</text>
</comment>
<dbReference type="InterPro" id="IPR013839">
    <property type="entry name" value="DNAligase_adenylation"/>
</dbReference>
<dbReference type="Gene3D" id="3.30.470.30">
    <property type="entry name" value="DNA ligase/mRNA capping enzyme"/>
    <property type="match status" value="1"/>
</dbReference>
<evidence type="ECO:0000256" key="12">
    <source>
        <dbReference type="ARBA" id="ARBA00034005"/>
    </source>
</evidence>
<feature type="binding site" evidence="14">
    <location>
        <position position="297"/>
    </location>
    <ligand>
        <name>NAD(+)</name>
        <dbReference type="ChEBI" id="CHEBI:57540"/>
    </ligand>
</feature>
<dbReference type="GO" id="GO:0046872">
    <property type="term" value="F:metal ion binding"/>
    <property type="evidence" value="ECO:0007669"/>
    <property type="project" value="UniProtKB-KW"/>
</dbReference>
<dbReference type="InterPro" id="IPR001679">
    <property type="entry name" value="DNA_ligase"/>
</dbReference>
<feature type="binding site" evidence="14">
    <location>
        <begin position="87"/>
        <end position="88"/>
    </location>
    <ligand>
        <name>NAD(+)</name>
        <dbReference type="ChEBI" id="CHEBI:57540"/>
    </ligand>
</feature>
<feature type="binding site" evidence="14">
    <location>
        <position position="415"/>
    </location>
    <ligand>
        <name>Zn(2+)</name>
        <dbReference type="ChEBI" id="CHEBI:29105"/>
    </ligand>
</feature>
<feature type="domain" description="BRCT" evidence="15">
    <location>
        <begin position="597"/>
        <end position="667"/>
    </location>
</feature>
<dbReference type="Gene3D" id="6.20.10.30">
    <property type="match status" value="1"/>
</dbReference>
<dbReference type="InterPro" id="IPR041663">
    <property type="entry name" value="DisA/LigA_HHH"/>
</dbReference>
<keyword evidence="5 14" id="KW-0235">DNA replication</keyword>
<dbReference type="SMART" id="SM00292">
    <property type="entry name" value="BRCT"/>
    <property type="match status" value="1"/>
</dbReference>
<dbReference type="GO" id="GO:0005829">
    <property type="term" value="C:cytosol"/>
    <property type="evidence" value="ECO:0007669"/>
    <property type="project" value="TreeGrafter"/>
</dbReference>
<dbReference type="PROSITE" id="PS50172">
    <property type="entry name" value="BRCT"/>
    <property type="match status" value="1"/>
</dbReference>
<dbReference type="NCBIfam" id="TIGR00575">
    <property type="entry name" value="dnlj"/>
    <property type="match status" value="1"/>
</dbReference>
<keyword evidence="8 14" id="KW-0862">Zinc</keyword>
<accession>A0A172YDA2</accession>
<dbReference type="Pfam" id="PF12826">
    <property type="entry name" value="HHH_2"/>
    <property type="match status" value="1"/>
</dbReference>
<comment type="caution">
    <text evidence="14">Lacks conserved residue(s) required for the propagation of feature annotation.</text>
</comment>
<dbReference type="Gene3D" id="3.40.50.10190">
    <property type="entry name" value="BRCT domain"/>
    <property type="match status" value="1"/>
</dbReference>
<feature type="binding site" evidence="14">
    <location>
        <position position="439"/>
    </location>
    <ligand>
        <name>Zn(2+)</name>
        <dbReference type="ChEBI" id="CHEBI:29105"/>
    </ligand>
</feature>
<dbReference type="GO" id="GO:0006260">
    <property type="term" value="P:DNA replication"/>
    <property type="evidence" value="ECO:0007669"/>
    <property type="project" value="UniProtKB-KW"/>
</dbReference>
<comment type="catalytic activity">
    <reaction evidence="12 14">
        <text>NAD(+) + (deoxyribonucleotide)n-3'-hydroxyl + 5'-phospho-(deoxyribonucleotide)m = (deoxyribonucleotide)n+m + AMP + beta-nicotinamide D-nucleotide.</text>
        <dbReference type="EC" id="6.5.1.2"/>
    </reaction>
</comment>
<dbReference type="FunFam" id="3.30.470.30:FF:000001">
    <property type="entry name" value="DNA ligase"/>
    <property type="match status" value="1"/>
</dbReference>
<dbReference type="SMART" id="SM00532">
    <property type="entry name" value="LIGANc"/>
    <property type="match status" value="1"/>
</dbReference>
<dbReference type="RefSeq" id="WP_064122173.1">
    <property type="nucleotide sequence ID" value="NZ_CP015243.1"/>
</dbReference>
<keyword evidence="4 14" id="KW-0436">Ligase</keyword>
<dbReference type="InterPro" id="IPR004149">
    <property type="entry name" value="Znf_DNAligase_C4"/>
</dbReference>
<gene>
    <name evidence="14 16" type="primary">ligA</name>
    <name evidence="16" type="ORF">A5892_06860</name>
</gene>
<dbReference type="Pfam" id="PF03119">
    <property type="entry name" value="DNA_ligase_ZBD"/>
    <property type="match status" value="1"/>
</dbReference>
<evidence type="ECO:0000313" key="16">
    <source>
        <dbReference type="EMBL" id="ANF57218.1"/>
    </source>
</evidence>
<dbReference type="FunFam" id="1.10.150.20:FF:000006">
    <property type="entry name" value="DNA ligase"/>
    <property type="match status" value="1"/>
</dbReference>
<dbReference type="Pfam" id="PF01653">
    <property type="entry name" value="DNA_ligase_aden"/>
    <property type="match status" value="1"/>
</dbReference>
<evidence type="ECO:0000313" key="17">
    <source>
        <dbReference type="Proteomes" id="UP000077875"/>
    </source>
</evidence>
<evidence type="ECO:0000256" key="4">
    <source>
        <dbReference type="ARBA" id="ARBA00022598"/>
    </source>
</evidence>
<dbReference type="Pfam" id="PF14520">
    <property type="entry name" value="HHH_5"/>
    <property type="match status" value="1"/>
</dbReference>
<dbReference type="InterPro" id="IPR003583">
    <property type="entry name" value="Hlx-hairpin-Hlx_DNA-bd_motif"/>
</dbReference>
<dbReference type="SUPFAM" id="SSF50249">
    <property type="entry name" value="Nucleic acid-binding proteins"/>
    <property type="match status" value="1"/>
</dbReference>
<dbReference type="SUPFAM" id="SSF47781">
    <property type="entry name" value="RuvA domain 2-like"/>
    <property type="match status" value="1"/>
</dbReference>
<evidence type="ECO:0000256" key="6">
    <source>
        <dbReference type="ARBA" id="ARBA00022723"/>
    </source>
</evidence>
<dbReference type="InterPro" id="IPR004150">
    <property type="entry name" value="NAD_DNA_ligase_OB"/>
</dbReference>
<feature type="binding site" evidence="14">
    <location>
        <position position="418"/>
    </location>
    <ligand>
        <name>Zn(2+)</name>
        <dbReference type="ChEBI" id="CHEBI:29105"/>
    </ligand>
</feature>
<keyword evidence="10 14" id="KW-0520">NAD</keyword>
<dbReference type="PIRSF" id="PIRSF001604">
    <property type="entry name" value="LigA"/>
    <property type="match status" value="1"/>
</dbReference>
<keyword evidence="6 14" id="KW-0479">Metal-binding</keyword>
<dbReference type="PANTHER" id="PTHR23389">
    <property type="entry name" value="CHROMOSOME TRANSMISSION FIDELITY FACTOR 18"/>
    <property type="match status" value="1"/>
</dbReference>
<sequence length="684" mass="75255">MSRAETSSEVVAEVNALRQQIEDANHRYYVENQAAIPDVEYDRMMRRLQTLELEHPECASADSPTQRVGAKIAEGFPPVEHSVPMLSLDNAFDDDELRAFVKRAAERLERDAEALTFCCEPKLDGLAVSLIYRDGRLDQGATRGDGRVGEGITSNLRTLRSIPLRLRGSDHPSLLEVRGEVYMSRPGFERFNESARLEGGKVFANPRNAAAGSLRQLDPQIAAARPLEFCAYQVAQLEGAEWEETHSAMMARLREWGFRTSPELAVAQGAEGIVAFCRGLGERRERLDYDIDGAVLKIDSLRDQRELGFVSRAPRWAIAYKYPAQEQITQLKAVEFQVGRVGTLTPVAKLEPVQVAGVTVSNATLHNMDEVERLGVRIGDYVIVRRAGDVIPQVVQVVIDRRPERTEEILMPEHCPICGAEVERLEGEVAARCSGGLFCPAQRKEALKHFASRRAMDIDGLGEKLIDQLVERGMVETPADLFWLEAPTLAELPRMAEKSAANLIQALERARHTTLARFIYALGIREVGETTAATLARHFGTLKALMAADAEALVQAPDVGPVVAEHVETFFAQAHNRETIDALIDAGVKWQEVEIEARPRPLEGQTWVLTGSLEEMSRDQARDRLIGLGAKVSGSVSKKTRCVVAGPGAGSKLAKAEELGVEVIDEQAFLARLVEFESGAGGDA</sequence>
<dbReference type="KEGG" id="haa:A5892_06860"/>
<feature type="binding site" evidence="14">
    <location>
        <position position="321"/>
    </location>
    <ligand>
        <name>NAD(+)</name>
        <dbReference type="ChEBI" id="CHEBI:57540"/>
    </ligand>
</feature>
<comment type="cofactor">
    <cofactor evidence="14">
        <name>Mg(2+)</name>
        <dbReference type="ChEBI" id="CHEBI:18420"/>
    </cofactor>
    <cofactor evidence="14">
        <name>Mn(2+)</name>
        <dbReference type="ChEBI" id="CHEBI:29035"/>
    </cofactor>
</comment>
<dbReference type="GO" id="GO:0003911">
    <property type="term" value="F:DNA ligase (NAD+) activity"/>
    <property type="evidence" value="ECO:0007669"/>
    <property type="project" value="UniProtKB-UniRule"/>
</dbReference>
<feature type="binding site" evidence="14">
    <location>
        <begin position="38"/>
        <end position="42"/>
    </location>
    <ligand>
        <name>NAD(+)</name>
        <dbReference type="ChEBI" id="CHEBI:57540"/>
    </ligand>
</feature>
<evidence type="ECO:0000256" key="11">
    <source>
        <dbReference type="ARBA" id="ARBA00023204"/>
    </source>
</evidence>
<protein>
    <recommendedName>
        <fullName evidence="3 14">DNA ligase</fullName>
        <ecNumber evidence="2 14">6.5.1.2</ecNumber>
    </recommendedName>
    <alternativeName>
        <fullName evidence="14">Polydeoxyribonucleotide synthase [NAD(+)]</fullName>
    </alternativeName>
</protein>
<dbReference type="EC" id="6.5.1.2" evidence="2 14"/>
<dbReference type="EMBL" id="CP015243">
    <property type="protein sequence ID" value="ANF57218.1"/>
    <property type="molecule type" value="Genomic_DNA"/>
</dbReference>
<evidence type="ECO:0000256" key="8">
    <source>
        <dbReference type="ARBA" id="ARBA00022833"/>
    </source>
</evidence>
<keyword evidence="7 14" id="KW-0227">DNA damage</keyword>